<accession>A0A0F3IG68</accession>
<dbReference type="CDD" id="cd04301">
    <property type="entry name" value="NAT_SF"/>
    <property type="match status" value="1"/>
</dbReference>
<protein>
    <recommendedName>
        <fullName evidence="1">N-acetyltransferase domain-containing protein</fullName>
    </recommendedName>
</protein>
<comment type="caution">
    <text evidence="2">The sequence shown here is derived from an EMBL/GenBank/DDBJ whole genome shotgun (WGS) entry which is preliminary data.</text>
</comment>
<reference evidence="3" key="1">
    <citation type="submission" date="2015-03" db="EMBL/GenBank/DDBJ databases">
        <title>Draft genome sequence of a novel methanotroph (Sn10-6) isolated from flooded ricefield rhizosphere in India.</title>
        <authorList>
            <person name="Pandit P.S."/>
            <person name="Pore S.D."/>
            <person name="Arora P."/>
            <person name="Kapse N.G."/>
            <person name="Dhakephalkar P.K."/>
            <person name="Rahalkar M.C."/>
        </authorList>
    </citation>
    <scope>NUCLEOTIDE SEQUENCE [LARGE SCALE GENOMIC DNA]</scope>
    <source>
        <strain evidence="3">Sn10-6</strain>
    </source>
</reference>
<dbReference type="GO" id="GO:0016747">
    <property type="term" value="F:acyltransferase activity, transferring groups other than amino-acyl groups"/>
    <property type="evidence" value="ECO:0007669"/>
    <property type="project" value="InterPro"/>
</dbReference>
<name>A0A0F3IG68_9GAMM</name>
<dbReference type="PROSITE" id="PS51186">
    <property type="entry name" value="GNAT"/>
    <property type="match status" value="1"/>
</dbReference>
<proteinExistence type="predicted"/>
<feature type="domain" description="N-acetyltransferase" evidence="1">
    <location>
        <begin position="373"/>
        <end position="476"/>
    </location>
</feature>
<dbReference type="SUPFAM" id="SSF55729">
    <property type="entry name" value="Acyl-CoA N-acyltransferases (Nat)"/>
    <property type="match status" value="1"/>
</dbReference>
<dbReference type="AlphaFoldDB" id="A0A0F3IG68"/>
<dbReference type="Proteomes" id="UP000033684">
    <property type="component" value="Unassembled WGS sequence"/>
</dbReference>
<evidence type="ECO:0000313" key="2">
    <source>
        <dbReference type="EMBL" id="KJV05741.1"/>
    </source>
</evidence>
<dbReference type="InterPro" id="IPR000182">
    <property type="entry name" value="GNAT_dom"/>
</dbReference>
<dbReference type="Pfam" id="PF16261">
    <property type="entry name" value="DUF4915"/>
    <property type="match status" value="1"/>
</dbReference>
<dbReference type="InterPro" id="IPR017481">
    <property type="entry name" value="CHP03032"/>
</dbReference>
<reference evidence="2 3" key="2">
    <citation type="journal article" date="2016" name="Microb. Ecol.">
        <title>Genome Characteristics of a Novel Type I Methanotroph (Sn10-6) Isolated from a Flooded Indian Rice Field.</title>
        <authorList>
            <person name="Rahalkar M.C."/>
            <person name="Pandit P.S."/>
            <person name="Dhakephalkar P.K."/>
            <person name="Pore S."/>
            <person name="Arora P."/>
            <person name="Kapse N."/>
        </authorList>
    </citation>
    <scope>NUCLEOTIDE SEQUENCE [LARGE SCALE GENOMIC DNA]</scope>
    <source>
        <strain evidence="2 3">Sn10-6</strain>
    </source>
</reference>
<dbReference type="EMBL" id="LAJX01000181">
    <property type="protein sequence ID" value="KJV05741.1"/>
    <property type="molecule type" value="Genomic_DNA"/>
</dbReference>
<sequence>MAGSEGLWDWLNDLNISLAFTTYQTNRLFLLGCKPDGRLGVNERLFDKPMGLYASNDSLYMACRYQLWQLENRLGKDENYLGYDKLYVPSRSFTTGDLNVHDLVMTKTQKLLFINTDFSCLATLKSGYSFEPIWQPPFISKLVAEDRCHLNGLAMQNGEPTYVTACSTTDSAAGWRDCRVDGGVVIHIPSNEIICTGLSMPHSPRWYRSKLWLLNSGTGEFGYVAGGRFVPVTFCPGFVRGLAFVGDYALVGLSKLRSKTFAGLGLETRLAAEGQTSQCGLMVIDLTTGTVINNLQIEGAVEELFDIVVLPNIRLPRALGFQDDDIDRLINFPNSGGIIVTKPTVKRPGIGKSVQAAGLPRAAQLANPSAQTVKYQRVYHLTPDNLLPYEAMTYPSLRNRWQTQAQRGELFGVSASIAGEMVGFAVAEKYATDTAEPAAELLSLFVLPLYRHQGIGTALVKHMEKLLGNAATDVGL</sequence>
<organism evidence="2 3">
    <name type="scientific">Methylocucumis oryzae</name>
    <dbReference type="NCBI Taxonomy" id="1632867"/>
    <lineage>
        <taxon>Bacteria</taxon>
        <taxon>Pseudomonadati</taxon>
        <taxon>Pseudomonadota</taxon>
        <taxon>Gammaproteobacteria</taxon>
        <taxon>Methylococcales</taxon>
        <taxon>Methylococcaceae</taxon>
        <taxon>Methylocucumis</taxon>
    </lineage>
</organism>
<dbReference type="InterPro" id="IPR016181">
    <property type="entry name" value="Acyl_CoA_acyltransferase"/>
</dbReference>
<gene>
    <name evidence="2" type="ORF">VZ94_15890</name>
</gene>
<dbReference type="Pfam" id="PF00583">
    <property type="entry name" value="Acetyltransf_1"/>
    <property type="match status" value="1"/>
</dbReference>
<evidence type="ECO:0000313" key="3">
    <source>
        <dbReference type="Proteomes" id="UP000033684"/>
    </source>
</evidence>
<dbReference type="PATRIC" id="fig|1632867.3.peg.1927"/>
<dbReference type="NCBIfam" id="TIGR03032">
    <property type="entry name" value="TIGR03032 family protein"/>
    <property type="match status" value="1"/>
</dbReference>
<dbReference type="Gene3D" id="3.40.630.30">
    <property type="match status" value="1"/>
</dbReference>
<evidence type="ECO:0000259" key="1">
    <source>
        <dbReference type="PROSITE" id="PS51186"/>
    </source>
</evidence>
<keyword evidence="3" id="KW-1185">Reference proteome</keyword>